<keyword evidence="5" id="KW-1133">Transmembrane helix</keyword>
<dbReference type="Gene3D" id="1.10.10.1320">
    <property type="entry name" value="Anti-sigma factor, zinc-finger domain"/>
    <property type="match status" value="1"/>
</dbReference>
<evidence type="ECO:0000256" key="4">
    <source>
        <dbReference type="ARBA" id="ARBA00022692"/>
    </source>
</evidence>
<dbReference type="EMBL" id="CP114014">
    <property type="protein sequence ID" value="XAY07045.1"/>
    <property type="molecule type" value="Genomic_DNA"/>
</dbReference>
<organism evidence="11">
    <name type="scientific">Paraconexibacter sp. AEG42_29</name>
    <dbReference type="NCBI Taxonomy" id="2997339"/>
    <lineage>
        <taxon>Bacteria</taxon>
        <taxon>Bacillati</taxon>
        <taxon>Actinomycetota</taxon>
        <taxon>Thermoleophilia</taxon>
        <taxon>Solirubrobacterales</taxon>
        <taxon>Paraconexibacteraceae</taxon>
        <taxon>Paraconexibacter</taxon>
    </lineage>
</organism>
<dbReference type="RefSeq" id="WP_354698256.1">
    <property type="nucleotide sequence ID" value="NZ_CP114014.1"/>
</dbReference>
<protein>
    <recommendedName>
        <fullName evidence="8">Regulator of SigK</fullName>
    </recommendedName>
    <alternativeName>
        <fullName evidence="7">Sigma-K anti-sigma factor RskA</fullName>
    </alternativeName>
</protein>
<dbReference type="GO" id="GO:0016989">
    <property type="term" value="F:sigma factor antagonist activity"/>
    <property type="evidence" value="ECO:0007669"/>
    <property type="project" value="TreeGrafter"/>
</dbReference>
<dbReference type="GO" id="GO:0006417">
    <property type="term" value="P:regulation of translation"/>
    <property type="evidence" value="ECO:0007669"/>
    <property type="project" value="TreeGrafter"/>
</dbReference>
<dbReference type="PANTHER" id="PTHR37461:SF1">
    <property type="entry name" value="ANTI-SIGMA-K FACTOR RSKA"/>
    <property type="match status" value="1"/>
</dbReference>
<evidence type="ECO:0000256" key="9">
    <source>
        <dbReference type="SAM" id="MobiDB-lite"/>
    </source>
</evidence>
<sequence>MSLPDCERGLDAGAYLLSALPPEDHASFIAHLRSCDCCQREVEDLQLVVDTLPMAAPQFAPPAALKDRIMRVVDAEAELLRAAGPEADRVPVRAEAARERRLWRWGSGLSVRPALAGGIASVLLAVGVAGGVVFSDSDGGSAGRTLAAQVPGSPGATVKVSLKNDRATLHVANLPSAPAGQVYQVWFTRKGSTTPEPTHTLFSVRKNDGRSTVPIEESVEGVGQILVTAEPDGGSEQPSADPVISAQLS</sequence>
<evidence type="ECO:0000256" key="1">
    <source>
        <dbReference type="ARBA" id="ARBA00004167"/>
    </source>
</evidence>
<comment type="subcellular location">
    <subcellularLocation>
        <location evidence="2">Cell membrane</location>
    </subcellularLocation>
    <subcellularLocation>
        <location evidence="1">Membrane</location>
        <topology evidence="1">Single-pass membrane protein</topology>
    </subcellularLocation>
</comment>
<dbReference type="KEGG" id="parq:DSM112329_03923"/>
<evidence type="ECO:0000256" key="3">
    <source>
        <dbReference type="ARBA" id="ARBA00022475"/>
    </source>
</evidence>
<evidence type="ECO:0000256" key="2">
    <source>
        <dbReference type="ARBA" id="ARBA00004236"/>
    </source>
</evidence>
<evidence type="ECO:0000256" key="7">
    <source>
        <dbReference type="ARBA" id="ARBA00029829"/>
    </source>
</evidence>
<dbReference type="InterPro" id="IPR018764">
    <property type="entry name" value="RskA_C"/>
</dbReference>
<feature type="domain" description="Anti-sigma K factor RskA C-terminal" evidence="10">
    <location>
        <begin position="122"/>
        <end position="242"/>
    </location>
</feature>
<accession>A0AAU7AZ95</accession>
<dbReference type="PANTHER" id="PTHR37461">
    <property type="entry name" value="ANTI-SIGMA-K FACTOR RSKA"/>
    <property type="match status" value="1"/>
</dbReference>
<dbReference type="InterPro" id="IPR051474">
    <property type="entry name" value="Anti-sigma-K/W_factor"/>
</dbReference>
<evidence type="ECO:0000256" key="5">
    <source>
        <dbReference type="ARBA" id="ARBA00022989"/>
    </source>
</evidence>
<dbReference type="AlphaFoldDB" id="A0AAU7AZ95"/>
<dbReference type="InterPro" id="IPR041916">
    <property type="entry name" value="Anti_sigma_zinc_sf"/>
</dbReference>
<keyword evidence="6" id="KW-0472">Membrane</keyword>
<evidence type="ECO:0000256" key="6">
    <source>
        <dbReference type="ARBA" id="ARBA00023136"/>
    </source>
</evidence>
<proteinExistence type="predicted"/>
<keyword evidence="3" id="KW-1003">Cell membrane</keyword>
<dbReference type="Pfam" id="PF10099">
    <property type="entry name" value="RskA_C"/>
    <property type="match status" value="1"/>
</dbReference>
<name>A0AAU7AZ95_9ACTN</name>
<evidence type="ECO:0000313" key="11">
    <source>
        <dbReference type="EMBL" id="XAY07045.1"/>
    </source>
</evidence>
<feature type="region of interest" description="Disordered" evidence="9">
    <location>
        <begin position="229"/>
        <end position="249"/>
    </location>
</feature>
<gene>
    <name evidence="11" type="ORF">DSM112329_03923</name>
</gene>
<reference evidence="11" key="1">
    <citation type="submission" date="2022-12" db="EMBL/GenBank/DDBJ databases">
        <title>Paraconexibacter alkalitolerans sp. nov. and Baekduia alba sp. nov., isolated from soil and emended description of the genera Paraconexibacter (Chun et al., 2020) and Baekduia (An et al., 2020).</title>
        <authorList>
            <person name="Vieira S."/>
            <person name="Huber K.J."/>
            <person name="Geppert A."/>
            <person name="Wolf J."/>
            <person name="Neumann-Schaal M."/>
            <person name="Muesken M."/>
            <person name="Overmann J."/>
        </authorList>
    </citation>
    <scope>NUCLEOTIDE SEQUENCE</scope>
    <source>
        <strain evidence="11">AEG42_29</strain>
    </source>
</reference>
<evidence type="ECO:0000256" key="8">
    <source>
        <dbReference type="ARBA" id="ARBA00030803"/>
    </source>
</evidence>
<keyword evidence="4" id="KW-0812">Transmembrane</keyword>
<dbReference type="GO" id="GO:0005886">
    <property type="term" value="C:plasma membrane"/>
    <property type="evidence" value="ECO:0007669"/>
    <property type="project" value="UniProtKB-SubCell"/>
</dbReference>
<evidence type="ECO:0000259" key="10">
    <source>
        <dbReference type="Pfam" id="PF10099"/>
    </source>
</evidence>